<dbReference type="Gene3D" id="3.40.50.620">
    <property type="entry name" value="HUPs"/>
    <property type="match status" value="1"/>
</dbReference>
<dbReference type="AlphaFoldDB" id="A0A0R1EYL5"/>
<dbReference type="PANTHER" id="PTHR46268">
    <property type="entry name" value="STRESS RESPONSE PROTEIN NHAX"/>
    <property type="match status" value="1"/>
</dbReference>
<reference evidence="3 4" key="1">
    <citation type="journal article" date="2015" name="Genome Announc.">
        <title>Expanding the biotechnology potential of lactobacilli through comparative genomics of 213 strains and associated genera.</title>
        <authorList>
            <person name="Sun Z."/>
            <person name="Harris H.M."/>
            <person name="McCann A."/>
            <person name="Guo C."/>
            <person name="Argimon S."/>
            <person name="Zhang W."/>
            <person name="Yang X."/>
            <person name="Jeffery I.B."/>
            <person name="Cooney J.C."/>
            <person name="Kagawa T.F."/>
            <person name="Liu W."/>
            <person name="Song Y."/>
            <person name="Salvetti E."/>
            <person name="Wrobel A."/>
            <person name="Rasinkangas P."/>
            <person name="Parkhill J."/>
            <person name="Rea M.C."/>
            <person name="O'Sullivan O."/>
            <person name="Ritari J."/>
            <person name="Douillard F.P."/>
            <person name="Paul Ross R."/>
            <person name="Yang R."/>
            <person name="Briner A.E."/>
            <person name="Felis G.E."/>
            <person name="de Vos W.M."/>
            <person name="Barrangou R."/>
            <person name="Klaenhammer T.R."/>
            <person name="Caufield P.W."/>
            <person name="Cui Y."/>
            <person name="Zhang H."/>
            <person name="O'Toole P.W."/>
        </authorList>
    </citation>
    <scope>NUCLEOTIDE SEQUENCE [LARGE SCALE GENOMIC DNA]</scope>
    <source>
        <strain evidence="3 4">DSM 20001</strain>
    </source>
</reference>
<comment type="similarity">
    <text evidence="1">Belongs to the universal stress protein A family.</text>
</comment>
<dbReference type="EMBL" id="AZCN01000071">
    <property type="protein sequence ID" value="KRK14661.1"/>
    <property type="molecule type" value="Genomic_DNA"/>
</dbReference>
<dbReference type="SUPFAM" id="SSF52402">
    <property type="entry name" value="Adenine nucleotide alpha hydrolases-like"/>
    <property type="match status" value="1"/>
</dbReference>
<dbReference type="GeneID" id="65917425"/>
<dbReference type="CDD" id="cd00293">
    <property type="entry name" value="USP-like"/>
    <property type="match status" value="1"/>
</dbReference>
<feature type="domain" description="UspA" evidence="2">
    <location>
        <begin position="1"/>
        <end position="141"/>
    </location>
</feature>
<evidence type="ECO:0000313" key="4">
    <source>
        <dbReference type="Proteomes" id="UP000051181"/>
    </source>
</evidence>
<protein>
    <submittedName>
        <fullName evidence="3">UspA domain-containing protein</fullName>
    </submittedName>
</protein>
<dbReference type="InterPro" id="IPR006016">
    <property type="entry name" value="UspA"/>
</dbReference>
<name>A0A0R1EYL5_9LACO</name>
<evidence type="ECO:0000313" key="3">
    <source>
        <dbReference type="EMBL" id="KRK14661.1"/>
    </source>
</evidence>
<organism evidence="3 4">
    <name type="scientific">Loigolactobacillus coryniformis subsp. coryniformis KCTC 3167 = DSM 20001</name>
    <dbReference type="NCBI Taxonomy" id="913848"/>
    <lineage>
        <taxon>Bacteria</taxon>
        <taxon>Bacillati</taxon>
        <taxon>Bacillota</taxon>
        <taxon>Bacilli</taxon>
        <taxon>Lactobacillales</taxon>
        <taxon>Lactobacillaceae</taxon>
        <taxon>Loigolactobacillus</taxon>
    </lineage>
</organism>
<gene>
    <name evidence="3" type="ORF">FD22_GL002227</name>
</gene>
<dbReference type="eggNOG" id="COG0589">
    <property type="taxonomic scope" value="Bacteria"/>
</dbReference>
<dbReference type="InterPro" id="IPR014729">
    <property type="entry name" value="Rossmann-like_a/b/a_fold"/>
</dbReference>
<sequence length="156" mass="17047">MYQNILVPLDGSRNAEVALKEAIELGKKFAAELFIASIVNEQQFVAYGSMAAPAQFYSDMRDRSQQILNEAEADAKAAGLKVTTILANGMPKRAIAEELPEKYDIDLIVMGKSGVDALSRIMLGSTTSYVVRHSMTKVLVVNDEADDTEDNTTEVE</sequence>
<dbReference type="PANTHER" id="PTHR46268:SF6">
    <property type="entry name" value="UNIVERSAL STRESS PROTEIN UP12"/>
    <property type="match status" value="1"/>
</dbReference>
<dbReference type="RefSeq" id="WP_003680827.1">
    <property type="nucleotide sequence ID" value="NZ_AZCN01000071.1"/>
</dbReference>
<dbReference type="Proteomes" id="UP000051181">
    <property type="component" value="Unassembled WGS sequence"/>
</dbReference>
<evidence type="ECO:0000259" key="2">
    <source>
        <dbReference type="Pfam" id="PF00582"/>
    </source>
</evidence>
<dbReference type="PATRIC" id="fig|913848.6.peg.2273"/>
<evidence type="ECO:0000256" key="1">
    <source>
        <dbReference type="ARBA" id="ARBA00008791"/>
    </source>
</evidence>
<accession>A0A0R1EYL5</accession>
<dbReference type="InterPro" id="IPR006015">
    <property type="entry name" value="Universal_stress_UspA"/>
</dbReference>
<dbReference type="PRINTS" id="PR01438">
    <property type="entry name" value="UNVRSLSTRESS"/>
</dbReference>
<dbReference type="Pfam" id="PF00582">
    <property type="entry name" value="Usp"/>
    <property type="match status" value="1"/>
</dbReference>
<proteinExistence type="inferred from homology"/>
<comment type="caution">
    <text evidence="3">The sequence shown here is derived from an EMBL/GenBank/DDBJ whole genome shotgun (WGS) entry which is preliminary data.</text>
</comment>